<evidence type="ECO:0008006" key="4">
    <source>
        <dbReference type="Google" id="ProtNLM"/>
    </source>
</evidence>
<accession>A0A096FBW3</accession>
<evidence type="ECO:0000256" key="1">
    <source>
        <dbReference type="SAM" id="SignalP"/>
    </source>
</evidence>
<dbReference type="AlphaFoldDB" id="A0A096FBW3"/>
<protein>
    <recommendedName>
        <fullName evidence="4">Lipoprotein</fullName>
    </recommendedName>
</protein>
<feature type="signal peptide" evidence="1">
    <location>
        <begin position="1"/>
        <end position="19"/>
    </location>
</feature>
<keyword evidence="1" id="KW-0732">Signal</keyword>
<evidence type="ECO:0000313" key="2">
    <source>
        <dbReference type="EMBL" id="KGH27861.1"/>
    </source>
</evidence>
<name>A0A096FBW3_COMTE</name>
<evidence type="ECO:0000313" key="3">
    <source>
        <dbReference type="Proteomes" id="UP000029553"/>
    </source>
</evidence>
<proteinExistence type="predicted"/>
<dbReference type="PROSITE" id="PS51257">
    <property type="entry name" value="PROKAR_LIPOPROTEIN"/>
    <property type="match status" value="1"/>
</dbReference>
<feature type="chain" id="PRO_5001917950" description="Lipoprotein" evidence="1">
    <location>
        <begin position="20"/>
        <end position="166"/>
    </location>
</feature>
<gene>
    <name evidence="2" type="ORF">P353_17110</name>
</gene>
<comment type="caution">
    <text evidence="2">The sequence shown here is derived from an EMBL/GenBank/DDBJ whole genome shotgun (WGS) entry which is preliminary data.</text>
</comment>
<dbReference type="EMBL" id="AWOR01000057">
    <property type="protein sequence ID" value="KGH27861.1"/>
    <property type="molecule type" value="Genomic_DNA"/>
</dbReference>
<dbReference type="Proteomes" id="UP000029553">
    <property type="component" value="Unassembled WGS sequence"/>
</dbReference>
<organism evidence="2 3">
    <name type="scientific">Comamonas testosteroni</name>
    <name type="common">Pseudomonas testosteroni</name>
    <dbReference type="NCBI Taxonomy" id="285"/>
    <lineage>
        <taxon>Bacteria</taxon>
        <taxon>Pseudomonadati</taxon>
        <taxon>Pseudomonadota</taxon>
        <taxon>Betaproteobacteria</taxon>
        <taxon>Burkholderiales</taxon>
        <taxon>Comamonadaceae</taxon>
        <taxon>Comamonas</taxon>
    </lineage>
</organism>
<reference evidence="2 3" key="1">
    <citation type="submission" date="2013-09" db="EMBL/GenBank/DDBJ databases">
        <title>High correlation between genotypes and phenotypes of environmental bacteria Comamonas testosteroni strains.</title>
        <authorList>
            <person name="Liu L."/>
            <person name="Zhu W."/>
            <person name="Xia X."/>
            <person name="Xu B."/>
            <person name="Luo M."/>
            <person name="Wang G."/>
        </authorList>
    </citation>
    <scope>NUCLEOTIDE SEQUENCE [LARGE SCALE GENOMIC DNA]</scope>
    <source>
        <strain evidence="2 3">JL40</strain>
    </source>
</reference>
<sequence>MKKITAALCVAAFALAACSSEESKKNDAQAAVKAILQQPESAEFSGLQVGKTDDSLICGKVGFRAGPINMYQGEHPFIYKSKIKRATVIEPISDFDFQFYFEDILDKKDVTEKAAKLKAECEAPQIWEANCSPAIDIAPHSLCRLIDKPQLLEAEMYLRFRHYVIR</sequence>
<dbReference type="RefSeq" id="WP_034371673.1">
    <property type="nucleotide sequence ID" value="NZ_AWOR01000057.1"/>
</dbReference>